<dbReference type="NCBIfam" id="TIGR00797">
    <property type="entry name" value="matE"/>
    <property type="match status" value="1"/>
</dbReference>
<dbReference type="GO" id="GO:0015297">
    <property type="term" value="F:antiporter activity"/>
    <property type="evidence" value="ECO:0007669"/>
    <property type="project" value="InterPro"/>
</dbReference>
<feature type="region of interest" description="Disordered" evidence="6">
    <location>
        <begin position="29"/>
        <end position="93"/>
    </location>
</feature>
<dbReference type="GO" id="GO:0042910">
    <property type="term" value="F:xenobiotic transmembrane transporter activity"/>
    <property type="evidence" value="ECO:0007669"/>
    <property type="project" value="InterPro"/>
</dbReference>
<dbReference type="Pfam" id="PF01554">
    <property type="entry name" value="MatE"/>
    <property type="match status" value="2"/>
</dbReference>
<evidence type="ECO:0000256" key="7">
    <source>
        <dbReference type="SAM" id="Phobius"/>
    </source>
</evidence>
<feature type="compositionally biased region" description="Basic and acidic residues" evidence="6">
    <location>
        <begin position="50"/>
        <end position="60"/>
    </location>
</feature>
<evidence type="ECO:0008006" key="10">
    <source>
        <dbReference type="Google" id="ProtNLM"/>
    </source>
</evidence>
<keyword evidence="4 7" id="KW-1133">Transmembrane helix</keyword>
<dbReference type="AlphaFoldDB" id="A0A4S4LEG6"/>
<feature type="transmembrane region" description="Helical" evidence="7">
    <location>
        <begin position="418"/>
        <end position="441"/>
    </location>
</feature>
<feature type="compositionally biased region" description="Polar residues" evidence="6">
    <location>
        <begin position="78"/>
        <end position="87"/>
    </location>
</feature>
<keyword evidence="5 7" id="KW-0472">Membrane</keyword>
<dbReference type="GO" id="GO:0016020">
    <property type="term" value="C:membrane"/>
    <property type="evidence" value="ECO:0007669"/>
    <property type="project" value="UniProtKB-SubCell"/>
</dbReference>
<evidence type="ECO:0000313" key="9">
    <source>
        <dbReference type="Proteomes" id="UP000308199"/>
    </source>
</evidence>
<accession>A0A4S4LEG6</accession>
<dbReference type="InterPro" id="IPR045069">
    <property type="entry name" value="MATE_euk"/>
</dbReference>
<feature type="transmembrane region" description="Helical" evidence="7">
    <location>
        <begin position="203"/>
        <end position="226"/>
    </location>
</feature>
<evidence type="ECO:0000256" key="1">
    <source>
        <dbReference type="ARBA" id="ARBA00004141"/>
    </source>
</evidence>
<name>A0A4S4LEG6_9AGAM</name>
<feature type="transmembrane region" description="Helical" evidence="7">
    <location>
        <begin position="232"/>
        <end position="252"/>
    </location>
</feature>
<reference evidence="8 9" key="1">
    <citation type="submission" date="2019-02" db="EMBL/GenBank/DDBJ databases">
        <title>Genome sequencing of the rare red list fungi Phellinidium pouzarii.</title>
        <authorList>
            <person name="Buettner E."/>
            <person name="Kellner H."/>
        </authorList>
    </citation>
    <scope>NUCLEOTIDE SEQUENCE [LARGE SCALE GENOMIC DNA]</scope>
    <source>
        <strain evidence="8 9">DSM 108285</strain>
    </source>
</reference>
<feature type="transmembrane region" description="Helical" evidence="7">
    <location>
        <begin position="493"/>
        <end position="513"/>
    </location>
</feature>
<evidence type="ECO:0000256" key="5">
    <source>
        <dbReference type="ARBA" id="ARBA00023136"/>
    </source>
</evidence>
<dbReference type="OrthoDB" id="2126698at2759"/>
<evidence type="ECO:0000256" key="3">
    <source>
        <dbReference type="ARBA" id="ARBA00022692"/>
    </source>
</evidence>
<dbReference type="InterPro" id="IPR002528">
    <property type="entry name" value="MATE_fam"/>
</dbReference>
<evidence type="ECO:0000256" key="4">
    <source>
        <dbReference type="ARBA" id="ARBA00022989"/>
    </source>
</evidence>
<gene>
    <name evidence="8" type="ORF">EW145_g1918</name>
</gene>
<keyword evidence="9" id="KW-1185">Reference proteome</keyword>
<organism evidence="8 9">
    <name type="scientific">Phellinidium pouzarii</name>
    <dbReference type="NCBI Taxonomy" id="167371"/>
    <lineage>
        <taxon>Eukaryota</taxon>
        <taxon>Fungi</taxon>
        <taxon>Dikarya</taxon>
        <taxon>Basidiomycota</taxon>
        <taxon>Agaricomycotina</taxon>
        <taxon>Agaricomycetes</taxon>
        <taxon>Hymenochaetales</taxon>
        <taxon>Hymenochaetaceae</taxon>
        <taxon>Phellinidium</taxon>
    </lineage>
</organism>
<evidence type="ECO:0000256" key="6">
    <source>
        <dbReference type="SAM" id="MobiDB-lite"/>
    </source>
</evidence>
<evidence type="ECO:0000256" key="2">
    <source>
        <dbReference type="ARBA" id="ARBA00010199"/>
    </source>
</evidence>
<feature type="transmembrane region" description="Helical" evidence="7">
    <location>
        <begin position="361"/>
        <end position="384"/>
    </location>
</feature>
<feature type="transmembrane region" description="Helical" evidence="7">
    <location>
        <begin position="272"/>
        <end position="294"/>
    </location>
</feature>
<dbReference type="Proteomes" id="UP000308199">
    <property type="component" value="Unassembled WGS sequence"/>
</dbReference>
<feature type="transmembrane region" description="Helical" evidence="7">
    <location>
        <begin position="300"/>
        <end position="324"/>
    </location>
</feature>
<dbReference type="CDD" id="cd13132">
    <property type="entry name" value="MATE_eukaryotic"/>
    <property type="match status" value="1"/>
</dbReference>
<sequence>MSSSYNAHYTTPSSLPSDYAAISRYAAATAPHPSNSEQVDNSDCSDSDSTVEHDRNSVDRKRARPSKPLKQGIPSRPSAVTSENTPLLSPPAPRIEEYVDSEDSEHVSIRLQYWEECKVIVRYTLPVLGTHMLEYSLVISSVVSIGHLSTAALAAATLGSMTASVTGYSIIQGFVSTLDTMLPSAWTSSQPHLVGLWCQRISVVLAAILIPIGAIWLNAEAILLLVRQDPEVARLAGLYLRWSLLGLPAYAFNQVARRYFQSQGLLDVPTRVLLVVAPVNAFLNYFLVWGPAWIRFGFVGAPLAAAFSLNLSALLSILYGILFAPRTAWRRVSRRAFTNLGILVQLGLAGVGQTASEWWSWELVGLAASLLGPVALATQSVLLVSSSTAYQAPYSLSIASSVRIGNLLGEANARRAGIAANVSLLVALIFAGFNSTVFLVFRKSWGYLFNDDPEVVSLVASILPLVALFQIGDCLDACTGGILRAQGKQFTGALLNLSAYYVLGLPLGLWLAFAREWRLAGLWTGLSVALIYAAIVSVWICLRTDWQQQVHKVQARVEKDRVDDMHARSGGVGASAVA</sequence>
<proteinExistence type="inferred from homology"/>
<keyword evidence="3 7" id="KW-0812">Transmembrane</keyword>
<feature type="transmembrane region" description="Helical" evidence="7">
    <location>
        <begin position="336"/>
        <end position="355"/>
    </location>
</feature>
<feature type="transmembrane region" description="Helical" evidence="7">
    <location>
        <begin position="519"/>
        <end position="542"/>
    </location>
</feature>
<evidence type="ECO:0000313" key="8">
    <source>
        <dbReference type="EMBL" id="THH09581.1"/>
    </source>
</evidence>
<dbReference type="EMBL" id="SGPK01000059">
    <property type="protein sequence ID" value="THH09581.1"/>
    <property type="molecule type" value="Genomic_DNA"/>
</dbReference>
<comment type="caution">
    <text evidence="8">The sequence shown here is derived from an EMBL/GenBank/DDBJ whole genome shotgun (WGS) entry which is preliminary data.</text>
</comment>
<protein>
    <recommendedName>
        <fullName evidence="10">MATE efflux family protein</fullName>
    </recommendedName>
</protein>
<comment type="similarity">
    <text evidence="2">Belongs to the multi antimicrobial extrusion (MATE) (TC 2.A.66.1) family.</text>
</comment>
<dbReference type="GO" id="GO:1990961">
    <property type="term" value="P:xenobiotic detoxification by transmembrane export across the plasma membrane"/>
    <property type="evidence" value="ECO:0007669"/>
    <property type="project" value="InterPro"/>
</dbReference>
<comment type="subcellular location">
    <subcellularLocation>
        <location evidence="1">Membrane</location>
        <topology evidence="1">Multi-pass membrane protein</topology>
    </subcellularLocation>
</comment>
<dbReference type="PANTHER" id="PTHR11206">
    <property type="entry name" value="MULTIDRUG RESISTANCE PROTEIN"/>
    <property type="match status" value="1"/>
</dbReference>
<feature type="compositionally biased region" description="Polar residues" evidence="6">
    <location>
        <begin position="32"/>
        <end position="48"/>
    </location>
</feature>
<feature type="transmembrane region" description="Helical" evidence="7">
    <location>
        <begin position="453"/>
        <end position="472"/>
    </location>
</feature>